<dbReference type="PANTHER" id="PTHR43861:SF3">
    <property type="entry name" value="PUTATIVE (AFU_ORTHOLOGUE AFUA_2G14390)-RELATED"/>
    <property type="match status" value="1"/>
</dbReference>
<proteinExistence type="predicted"/>
<dbReference type="GO" id="GO:0032259">
    <property type="term" value="P:methylation"/>
    <property type="evidence" value="ECO:0007669"/>
    <property type="project" value="UniProtKB-KW"/>
</dbReference>
<dbReference type="EMBL" id="MU857656">
    <property type="protein sequence ID" value="KAK4247292.1"/>
    <property type="molecule type" value="Genomic_DNA"/>
</dbReference>
<dbReference type="Proteomes" id="UP001303647">
    <property type="component" value="Unassembled WGS sequence"/>
</dbReference>
<dbReference type="CDD" id="cd02440">
    <property type="entry name" value="AdoMet_MTases"/>
    <property type="match status" value="1"/>
</dbReference>
<evidence type="ECO:0000313" key="3">
    <source>
        <dbReference type="Proteomes" id="UP001303647"/>
    </source>
</evidence>
<dbReference type="InterPro" id="IPR029063">
    <property type="entry name" value="SAM-dependent_MTases_sf"/>
</dbReference>
<organism evidence="2 3">
    <name type="scientific">Corynascus novoguineensis</name>
    <dbReference type="NCBI Taxonomy" id="1126955"/>
    <lineage>
        <taxon>Eukaryota</taxon>
        <taxon>Fungi</taxon>
        <taxon>Dikarya</taxon>
        <taxon>Ascomycota</taxon>
        <taxon>Pezizomycotina</taxon>
        <taxon>Sordariomycetes</taxon>
        <taxon>Sordariomycetidae</taxon>
        <taxon>Sordariales</taxon>
        <taxon>Chaetomiaceae</taxon>
        <taxon>Corynascus</taxon>
    </lineage>
</organism>
<evidence type="ECO:0000256" key="1">
    <source>
        <dbReference type="ARBA" id="ARBA00022679"/>
    </source>
</evidence>
<reference evidence="2" key="2">
    <citation type="submission" date="2023-05" db="EMBL/GenBank/DDBJ databases">
        <authorList>
            <consortium name="Lawrence Berkeley National Laboratory"/>
            <person name="Steindorff A."/>
            <person name="Hensen N."/>
            <person name="Bonometti L."/>
            <person name="Westerberg I."/>
            <person name="Brannstrom I.O."/>
            <person name="Guillou S."/>
            <person name="Cros-Aarteil S."/>
            <person name="Calhoun S."/>
            <person name="Haridas S."/>
            <person name="Kuo A."/>
            <person name="Mondo S."/>
            <person name="Pangilinan J."/>
            <person name="Riley R."/>
            <person name="Labutti K."/>
            <person name="Andreopoulos B."/>
            <person name="Lipzen A."/>
            <person name="Chen C."/>
            <person name="Yanf M."/>
            <person name="Daum C."/>
            <person name="Ng V."/>
            <person name="Clum A."/>
            <person name="Ohm R."/>
            <person name="Martin F."/>
            <person name="Silar P."/>
            <person name="Natvig D."/>
            <person name="Lalanne C."/>
            <person name="Gautier V."/>
            <person name="Ament-Velasquez S.L."/>
            <person name="Kruys A."/>
            <person name="Hutchinson M.I."/>
            <person name="Powell A.J."/>
            <person name="Barry K."/>
            <person name="Miller A.N."/>
            <person name="Grigoriev I.V."/>
            <person name="Debuchy R."/>
            <person name="Gladieux P."/>
            <person name="Thoren M.H."/>
            <person name="Johannesson H."/>
        </authorList>
    </citation>
    <scope>NUCLEOTIDE SEQUENCE</scope>
    <source>
        <strain evidence="2">CBS 359.72</strain>
    </source>
</reference>
<name>A0AAN7HIU9_9PEZI</name>
<sequence length="245" mass="26329">MTTANTARFNAEALSWDSNPSVQLATRLAHAAYLSRLPSPSALSTYDVLDLGCGTGLLSLALAPSVRSVTAVDAAEGMIAALAAKLSSSELSTTVRNVRPVHALLQDPSDPRLAIDPVTGSSDPKPRRFHLVVSHLVLHHIPDLPALFRTMYGCLAPGGRVMVTDFENFGPEARRFHPEAKMDGVERHGIKRDEIKRVLEEAGFVDVKVETAFEMEKAVETEPGSGVMGPVMVFPFLICEGTRGG</sequence>
<dbReference type="SUPFAM" id="SSF53335">
    <property type="entry name" value="S-adenosyl-L-methionine-dependent methyltransferases"/>
    <property type="match status" value="1"/>
</dbReference>
<dbReference type="Gene3D" id="3.40.50.150">
    <property type="entry name" value="Vaccinia Virus protein VP39"/>
    <property type="match status" value="1"/>
</dbReference>
<reference evidence="2" key="1">
    <citation type="journal article" date="2023" name="Mol. Phylogenet. Evol.">
        <title>Genome-scale phylogeny and comparative genomics of the fungal order Sordariales.</title>
        <authorList>
            <person name="Hensen N."/>
            <person name="Bonometti L."/>
            <person name="Westerberg I."/>
            <person name="Brannstrom I.O."/>
            <person name="Guillou S."/>
            <person name="Cros-Aarteil S."/>
            <person name="Calhoun S."/>
            <person name="Haridas S."/>
            <person name="Kuo A."/>
            <person name="Mondo S."/>
            <person name="Pangilinan J."/>
            <person name="Riley R."/>
            <person name="LaButti K."/>
            <person name="Andreopoulos B."/>
            <person name="Lipzen A."/>
            <person name="Chen C."/>
            <person name="Yan M."/>
            <person name="Daum C."/>
            <person name="Ng V."/>
            <person name="Clum A."/>
            <person name="Steindorff A."/>
            <person name="Ohm R.A."/>
            <person name="Martin F."/>
            <person name="Silar P."/>
            <person name="Natvig D.O."/>
            <person name="Lalanne C."/>
            <person name="Gautier V."/>
            <person name="Ament-Velasquez S.L."/>
            <person name="Kruys A."/>
            <person name="Hutchinson M.I."/>
            <person name="Powell A.J."/>
            <person name="Barry K."/>
            <person name="Miller A.N."/>
            <person name="Grigoriev I.V."/>
            <person name="Debuchy R."/>
            <person name="Gladieux P."/>
            <person name="Hiltunen Thoren M."/>
            <person name="Johannesson H."/>
        </authorList>
    </citation>
    <scope>NUCLEOTIDE SEQUENCE</scope>
    <source>
        <strain evidence="2">CBS 359.72</strain>
    </source>
</reference>
<dbReference type="AlphaFoldDB" id="A0AAN7HIU9"/>
<protein>
    <submittedName>
        <fullName evidence="2">S-adenosyl-L-methionine-dependent methyltransferase</fullName>
    </submittedName>
</protein>
<dbReference type="GO" id="GO:0008168">
    <property type="term" value="F:methyltransferase activity"/>
    <property type="evidence" value="ECO:0007669"/>
    <property type="project" value="UniProtKB-KW"/>
</dbReference>
<keyword evidence="2" id="KW-0489">Methyltransferase</keyword>
<keyword evidence="1" id="KW-0808">Transferase</keyword>
<dbReference type="Pfam" id="PF13489">
    <property type="entry name" value="Methyltransf_23"/>
    <property type="match status" value="1"/>
</dbReference>
<comment type="caution">
    <text evidence="2">The sequence shown here is derived from an EMBL/GenBank/DDBJ whole genome shotgun (WGS) entry which is preliminary data.</text>
</comment>
<evidence type="ECO:0000313" key="2">
    <source>
        <dbReference type="EMBL" id="KAK4247292.1"/>
    </source>
</evidence>
<accession>A0AAN7HIU9</accession>
<keyword evidence="3" id="KW-1185">Reference proteome</keyword>
<gene>
    <name evidence="2" type="ORF">C7999DRAFT_41355</name>
</gene>
<dbReference type="PANTHER" id="PTHR43861">
    <property type="entry name" value="TRANS-ACONITATE 2-METHYLTRANSFERASE-RELATED"/>
    <property type="match status" value="1"/>
</dbReference>